<evidence type="ECO:0000313" key="9">
    <source>
        <dbReference type="EMBL" id="KKN64001.1"/>
    </source>
</evidence>
<accession>A0A0F9US54</accession>
<evidence type="ECO:0000256" key="1">
    <source>
        <dbReference type="ARBA" id="ARBA00001947"/>
    </source>
</evidence>
<comment type="caution">
    <text evidence="9">The sequence shown here is derived from an EMBL/GenBank/DDBJ whole genome shotgun (WGS) entry which is preliminary data.</text>
</comment>
<comment type="catalytic activity">
    <reaction evidence="7">
        <text>L-methionyl-[protein] + [thioredoxin]-disulfide + H2O = L-methionyl-(R)-S-oxide-[protein] + [thioredoxin]-dithiol</text>
        <dbReference type="Rhea" id="RHEA:24164"/>
        <dbReference type="Rhea" id="RHEA-COMP:10698"/>
        <dbReference type="Rhea" id="RHEA-COMP:10700"/>
        <dbReference type="Rhea" id="RHEA-COMP:12313"/>
        <dbReference type="Rhea" id="RHEA-COMP:12314"/>
        <dbReference type="ChEBI" id="CHEBI:15377"/>
        <dbReference type="ChEBI" id="CHEBI:16044"/>
        <dbReference type="ChEBI" id="CHEBI:29950"/>
        <dbReference type="ChEBI" id="CHEBI:45764"/>
        <dbReference type="ChEBI" id="CHEBI:50058"/>
        <dbReference type="EC" id="1.8.4.12"/>
    </reaction>
</comment>
<dbReference type="EMBL" id="LAZR01000570">
    <property type="protein sequence ID" value="KKN64001.1"/>
    <property type="molecule type" value="Genomic_DNA"/>
</dbReference>
<evidence type="ECO:0000256" key="3">
    <source>
        <dbReference type="ARBA" id="ARBA00012499"/>
    </source>
</evidence>
<evidence type="ECO:0000256" key="2">
    <source>
        <dbReference type="ARBA" id="ARBA00007174"/>
    </source>
</evidence>
<dbReference type="Pfam" id="PF01641">
    <property type="entry name" value="SelR"/>
    <property type="match status" value="1"/>
</dbReference>
<evidence type="ECO:0000259" key="8">
    <source>
        <dbReference type="PROSITE" id="PS51790"/>
    </source>
</evidence>
<dbReference type="FunFam" id="2.170.150.20:FF:000001">
    <property type="entry name" value="Peptide methionine sulfoxide reductase MsrB"/>
    <property type="match status" value="1"/>
</dbReference>
<dbReference type="GO" id="GO:0033743">
    <property type="term" value="F:peptide-methionine (R)-S-oxide reductase activity"/>
    <property type="evidence" value="ECO:0007669"/>
    <property type="project" value="UniProtKB-EC"/>
</dbReference>
<keyword evidence="5" id="KW-0862">Zinc</keyword>
<proteinExistence type="inferred from homology"/>
<feature type="domain" description="MsrB" evidence="8">
    <location>
        <begin position="36"/>
        <end position="156"/>
    </location>
</feature>
<dbReference type="GO" id="GO:0006979">
    <property type="term" value="P:response to oxidative stress"/>
    <property type="evidence" value="ECO:0007669"/>
    <property type="project" value="InterPro"/>
</dbReference>
<dbReference type="InterPro" id="IPR002579">
    <property type="entry name" value="Met_Sox_Rdtase_MsrB_dom"/>
</dbReference>
<name>A0A0F9US54_9ZZZZ</name>
<dbReference type="InterPro" id="IPR028427">
    <property type="entry name" value="Met_Sox_Rdtase_MsrB"/>
</dbReference>
<dbReference type="GO" id="GO:0030091">
    <property type="term" value="P:protein repair"/>
    <property type="evidence" value="ECO:0007669"/>
    <property type="project" value="InterPro"/>
</dbReference>
<protein>
    <recommendedName>
        <fullName evidence="3">peptide-methionine (R)-S-oxide reductase</fullName>
        <ecNumber evidence="3">1.8.4.12</ecNumber>
    </recommendedName>
</protein>
<dbReference type="Gene3D" id="2.170.150.20">
    <property type="entry name" value="Peptide methionine sulfoxide reductase"/>
    <property type="match status" value="1"/>
</dbReference>
<comment type="cofactor">
    <cofactor evidence="1">
        <name>Zn(2+)</name>
        <dbReference type="ChEBI" id="CHEBI:29105"/>
    </cofactor>
</comment>
<dbReference type="GO" id="GO:0046872">
    <property type="term" value="F:metal ion binding"/>
    <property type="evidence" value="ECO:0007669"/>
    <property type="project" value="UniProtKB-KW"/>
</dbReference>
<dbReference type="InterPro" id="IPR011057">
    <property type="entry name" value="Mss4-like_sf"/>
</dbReference>
<dbReference type="SUPFAM" id="SSF51316">
    <property type="entry name" value="Mss4-like"/>
    <property type="match status" value="1"/>
</dbReference>
<dbReference type="NCBIfam" id="TIGR00357">
    <property type="entry name" value="peptide-methionine (R)-S-oxide reductase MsrB"/>
    <property type="match status" value="1"/>
</dbReference>
<evidence type="ECO:0000256" key="6">
    <source>
        <dbReference type="ARBA" id="ARBA00023002"/>
    </source>
</evidence>
<dbReference type="GO" id="GO:0005737">
    <property type="term" value="C:cytoplasm"/>
    <property type="evidence" value="ECO:0007669"/>
    <property type="project" value="TreeGrafter"/>
</dbReference>
<comment type="similarity">
    <text evidence="2">Belongs to the MsrB Met sulfoxide reductase family.</text>
</comment>
<evidence type="ECO:0000256" key="5">
    <source>
        <dbReference type="ARBA" id="ARBA00022833"/>
    </source>
</evidence>
<keyword evidence="6" id="KW-0560">Oxidoreductase</keyword>
<dbReference type="PROSITE" id="PS51790">
    <property type="entry name" value="MSRB"/>
    <property type="match status" value="1"/>
</dbReference>
<dbReference type="PANTHER" id="PTHR10173:SF52">
    <property type="entry name" value="METHIONINE-R-SULFOXIDE REDUCTASE B1"/>
    <property type="match status" value="1"/>
</dbReference>
<reference evidence="9" key="1">
    <citation type="journal article" date="2015" name="Nature">
        <title>Complex archaea that bridge the gap between prokaryotes and eukaryotes.</title>
        <authorList>
            <person name="Spang A."/>
            <person name="Saw J.H."/>
            <person name="Jorgensen S.L."/>
            <person name="Zaremba-Niedzwiedzka K."/>
            <person name="Martijn J."/>
            <person name="Lind A.E."/>
            <person name="van Eijk R."/>
            <person name="Schleper C."/>
            <person name="Guy L."/>
            <person name="Ettema T.J."/>
        </authorList>
    </citation>
    <scope>NUCLEOTIDE SEQUENCE</scope>
</reference>
<evidence type="ECO:0000256" key="4">
    <source>
        <dbReference type="ARBA" id="ARBA00022723"/>
    </source>
</evidence>
<organism evidence="9">
    <name type="scientific">marine sediment metagenome</name>
    <dbReference type="NCBI Taxonomy" id="412755"/>
    <lineage>
        <taxon>unclassified sequences</taxon>
        <taxon>metagenomes</taxon>
        <taxon>ecological metagenomes</taxon>
    </lineage>
</organism>
<keyword evidence="4" id="KW-0479">Metal-binding</keyword>
<gene>
    <name evidence="9" type="ORF">LCGC14_0495880</name>
</gene>
<sequence>MVNQLFNEAIMLKWNDVINFATNGNPTPSKKVVKTDEQWRMQLSEDEYYVTRKKGTERPDSSGSCTLLEPGKYVCICCDNLLFDADEKFDSGTGWPSFTQPATIEAIGYVSDTSHGMERIEVVCNVCDSHLGHIFPDGPLPTGLRYCVNAASMKKL</sequence>
<dbReference type="AlphaFoldDB" id="A0A0F9US54"/>
<dbReference type="PANTHER" id="PTHR10173">
    <property type="entry name" value="METHIONINE SULFOXIDE REDUCTASE"/>
    <property type="match status" value="1"/>
</dbReference>
<dbReference type="EC" id="1.8.4.12" evidence="3"/>
<evidence type="ECO:0000256" key="7">
    <source>
        <dbReference type="ARBA" id="ARBA00048488"/>
    </source>
</evidence>